<protein>
    <submittedName>
        <fullName evidence="4">ComF family protein</fullName>
    </submittedName>
</protein>
<sequence length="238" mass="26327">MVMKVYNWIDFALNRLYASRCRLCGDQGANGRDLCPDCKKDLSHNQHCCRVCAIPLPPAAPENSLCGSCSQQHPGFEQCLAALVYDQEVGQLVSGLKFRNQLGNARLLGDLLCGYLEGKIFEKPDFILPVPLHRSRLKTRGYNQALEIARPVGRRFGIPLRPKVCARNRATEAQADLDKGDRGKNIRGAFSVKKQVSGRRIVLLDDVVTTGNTVSELTRVLRQAGAARVDVWAVARTP</sequence>
<dbReference type="SUPFAM" id="SSF53271">
    <property type="entry name" value="PRTase-like"/>
    <property type="match status" value="1"/>
</dbReference>
<proteinExistence type="inferred from homology"/>
<dbReference type="EMBL" id="QFXE01000021">
    <property type="protein sequence ID" value="RDH82219.1"/>
    <property type="molecule type" value="Genomic_DNA"/>
</dbReference>
<accession>A0A370DBE2</accession>
<gene>
    <name evidence="4" type="ORF">DIZ78_17570</name>
</gene>
<feature type="domain" description="Phosphoribosyltransferase" evidence="2">
    <location>
        <begin position="182"/>
        <end position="235"/>
    </location>
</feature>
<dbReference type="Proteomes" id="UP000254771">
    <property type="component" value="Unassembled WGS sequence"/>
</dbReference>
<reference evidence="4 5" key="1">
    <citation type="journal article" date="2018" name="ISME J.">
        <title>Endosymbiont genomes yield clues of tubeworm success.</title>
        <authorList>
            <person name="Li Y."/>
            <person name="Liles M.R."/>
            <person name="Halanych K.M."/>
        </authorList>
    </citation>
    <scope>NUCLEOTIDE SEQUENCE [LARGE SCALE GENOMIC DNA]</scope>
    <source>
        <strain evidence="4">A1462</strain>
    </source>
</reference>
<dbReference type="Gene3D" id="3.40.50.2020">
    <property type="match status" value="1"/>
</dbReference>
<comment type="similarity">
    <text evidence="1">Belongs to the ComF/GntX family.</text>
</comment>
<dbReference type="Pfam" id="PF00156">
    <property type="entry name" value="Pribosyltran"/>
    <property type="match status" value="1"/>
</dbReference>
<dbReference type="InterPro" id="IPR044005">
    <property type="entry name" value="DZR_2"/>
</dbReference>
<name>A0A370DBE2_9GAMM</name>
<dbReference type="InterPro" id="IPR029057">
    <property type="entry name" value="PRTase-like"/>
</dbReference>
<feature type="domain" description="Double zinc ribbon" evidence="3">
    <location>
        <begin position="13"/>
        <end position="69"/>
    </location>
</feature>
<evidence type="ECO:0000256" key="1">
    <source>
        <dbReference type="ARBA" id="ARBA00008007"/>
    </source>
</evidence>
<dbReference type="AlphaFoldDB" id="A0A370DBE2"/>
<dbReference type="CDD" id="cd06223">
    <property type="entry name" value="PRTases_typeI"/>
    <property type="match status" value="1"/>
</dbReference>
<dbReference type="PANTHER" id="PTHR47505">
    <property type="entry name" value="DNA UTILIZATION PROTEIN YHGH"/>
    <property type="match status" value="1"/>
</dbReference>
<evidence type="ECO:0000259" key="2">
    <source>
        <dbReference type="Pfam" id="PF00156"/>
    </source>
</evidence>
<dbReference type="Pfam" id="PF18912">
    <property type="entry name" value="DZR_2"/>
    <property type="match status" value="1"/>
</dbReference>
<dbReference type="InterPro" id="IPR051910">
    <property type="entry name" value="ComF/GntX_DNA_util-trans"/>
</dbReference>
<organism evidence="4 5">
    <name type="scientific">endosymbiont of Escarpia spicata</name>
    <dbReference type="NCBI Taxonomy" id="2200908"/>
    <lineage>
        <taxon>Bacteria</taxon>
        <taxon>Pseudomonadati</taxon>
        <taxon>Pseudomonadota</taxon>
        <taxon>Gammaproteobacteria</taxon>
        <taxon>sulfur-oxidizing symbionts</taxon>
    </lineage>
</organism>
<comment type="caution">
    <text evidence="4">The sequence shown here is derived from an EMBL/GenBank/DDBJ whole genome shotgun (WGS) entry which is preliminary data.</text>
</comment>
<evidence type="ECO:0000313" key="4">
    <source>
        <dbReference type="EMBL" id="RDH82219.1"/>
    </source>
</evidence>
<evidence type="ECO:0000259" key="3">
    <source>
        <dbReference type="Pfam" id="PF18912"/>
    </source>
</evidence>
<dbReference type="PANTHER" id="PTHR47505:SF1">
    <property type="entry name" value="DNA UTILIZATION PROTEIN YHGH"/>
    <property type="match status" value="1"/>
</dbReference>
<keyword evidence="5" id="KW-1185">Reference proteome</keyword>
<evidence type="ECO:0000313" key="5">
    <source>
        <dbReference type="Proteomes" id="UP000254771"/>
    </source>
</evidence>
<dbReference type="InterPro" id="IPR000836">
    <property type="entry name" value="PRTase_dom"/>
</dbReference>